<dbReference type="AlphaFoldDB" id="A0A7W9DYM6"/>
<accession>A0A7W9DYM6</accession>
<reference evidence="1 2" key="1">
    <citation type="submission" date="2020-08" db="EMBL/GenBank/DDBJ databases">
        <title>Genomic Encyclopedia of Type Strains, Phase IV (KMG-V): Genome sequencing to study the core and pangenomes of soil and plant-associated prokaryotes.</title>
        <authorList>
            <person name="Whitman W."/>
        </authorList>
    </citation>
    <scope>NUCLEOTIDE SEQUENCE [LARGE SCALE GENOMIC DNA]</scope>
    <source>
        <strain evidence="1 2">S3M1</strain>
    </source>
</reference>
<protein>
    <submittedName>
        <fullName evidence="1">Uncharacterized protein</fullName>
    </submittedName>
</protein>
<dbReference type="Proteomes" id="UP000537204">
    <property type="component" value="Unassembled WGS sequence"/>
</dbReference>
<evidence type="ECO:0000313" key="1">
    <source>
        <dbReference type="EMBL" id="MBB5636158.1"/>
    </source>
</evidence>
<gene>
    <name evidence="1" type="ORF">HDE68_002046</name>
</gene>
<evidence type="ECO:0000313" key="2">
    <source>
        <dbReference type="Proteomes" id="UP000537204"/>
    </source>
</evidence>
<organism evidence="1 2">
    <name type="scientific">Pedobacter cryoconitis</name>
    <dbReference type="NCBI Taxonomy" id="188932"/>
    <lineage>
        <taxon>Bacteria</taxon>
        <taxon>Pseudomonadati</taxon>
        <taxon>Bacteroidota</taxon>
        <taxon>Sphingobacteriia</taxon>
        <taxon>Sphingobacteriales</taxon>
        <taxon>Sphingobacteriaceae</taxon>
        <taxon>Pedobacter</taxon>
    </lineage>
</organism>
<sequence>MTQDSISGVLYLLDISSGNQGKKLTGTED</sequence>
<name>A0A7W9DYM6_9SPHI</name>
<comment type="caution">
    <text evidence="1">The sequence shown here is derived from an EMBL/GenBank/DDBJ whole genome shotgun (WGS) entry which is preliminary data.</text>
</comment>
<proteinExistence type="predicted"/>
<dbReference type="EMBL" id="JACHCE010000002">
    <property type="protein sequence ID" value="MBB5636158.1"/>
    <property type="molecule type" value="Genomic_DNA"/>
</dbReference>